<dbReference type="GO" id="GO:0047661">
    <property type="term" value="F:amino-acid racemase activity"/>
    <property type="evidence" value="ECO:0007669"/>
    <property type="project" value="InterPro"/>
</dbReference>
<dbReference type="HOGENOM" id="CLU_055360_1_1_7"/>
<evidence type="ECO:0000313" key="2">
    <source>
        <dbReference type="EMBL" id="ETW93909.1"/>
    </source>
</evidence>
<accession>W4L7M8</accession>
<dbReference type="AlphaFoldDB" id="W4L7M8"/>
<dbReference type="PANTHER" id="PTHR21198">
    <property type="entry name" value="GLUTAMATE RACEMASE"/>
    <property type="match status" value="1"/>
</dbReference>
<evidence type="ECO:0008006" key="4">
    <source>
        <dbReference type="Google" id="ProtNLM"/>
    </source>
</evidence>
<comment type="caution">
    <text evidence="2">The sequence shown here is derived from an EMBL/GenBank/DDBJ whole genome shotgun (WGS) entry which is preliminary data.</text>
</comment>
<name>W4L7M8_ENTF1</name>
<organism evidence="2 3">
    <name type="scientific">Entotheonella factor</name>
    <dbReference type="NCBI Taxonomy" id="1429438"/>
    <lineage>
        <taxon>Bacteria</taxon>
        <taxon>Pseudomonadati</taxon>
        <taxon>Nitrospinota/Tectimicrobiota group</taxon>
        <taxon>Candidatus Tectimicrobiota</taxon>
        <taxon>Candidatus Entotheonellia</taxon>
        <taxon>Candidatus Entotheonellales</taxon>
        <taxon>Candidatus Entotheonellaceae</taxon>
        <taxon>Candidatus Entotheonella</taxon>
    </lineage>
</organism>
<reference evidence="2 3" key="1">
    <citation type="journal article" date="2014" name="Nature">
        <title>An environmental bacterial taxon with a large and distinct metabolic repertoire.</title>
        <authorList>
            <person name="Wilson M.C."/>
            <person name="Mori T."/>
            <person name="Ruckert C."/>
            <person name="Uria A.R."/>
            <person name="Helf M.J."/>
            <person name="Takada K."/>
            <person name="Gernert C."/>
            <person name="Steffens U.A."/>
            <person name="Heycke N."/>
            <person name="Schmitt S."/>
            <person name="Rinke C."/>
            <person name="Helfrich E.J."/>
            <person name="Brachmann A.O."/>
            <person name="Gurgui C."/>
            <person name="Wakimoto T."/>
            <person name="Kracht M."/>
            <person name="Crusemann M."/>
            <person name="Hentschel U."/>
            <person name="Abe I."/>
            <person name="Matsunaga S."/>
            <person name="Kalinowski J."/>
            <person name="Takeyama H."/>
            <person name="Piel J."/>
        </authorList>
    </citation>
    <scope>NUCLEOTIDE SEQUENCE [LARGE SCALE GENOMIC DNA]</scope>
    <source>
        <strain evidence="3">TSY1</strain>
    </source>
</reference>
<sequence>MHIGLIGGIGPAATVFYYERIVQAFAAAEQPLHLTIAHTSALTLSRNVATGRADAQAAEFNRVTGQLAAAGAEVVVITSMGGHFCAQAFAALSPLPMINGPESVAAYLKQQGIRRIGILGTRVVMETHLYGVLSELEPVVPIGSDLTQVNDDYVAMATAGAATPDQRERLLAAGERLVRDQGAEAVLLGGTDLNVVYDRVSLDFPVIDSAAVHVDAIVNMALAQS</sequence>
<proteinExistence type="predicted"/>
<dbReference type="Pfam" id="PF01177">
    <property type="entry name" value="Asp_Glu_race"/>
    <property type="match status" value="1"/>
</dbReference>
<dbReference type="PANTHER" id="PTHR21198:SF7">
    <property type="entry name" value="ASPARTATE-GLUTAMATE RACEMASE FAMILY"/>
    <property type="match status" value="1"/>
</dbReference>
<gene>
    <name evidence="2" type="ORF">ETSY1_37160</name>
</gene>
<keyword evidence="1" id="KW-0413">Isomerase</keyword>
<dbReference type="EMBL" id="AZHW01001150">
    <property type="protein sequence ID" value="ETW93909.1"/>
    <property type="molecule type" value="Genomic_DNA"/>
</dbReference>
<dbReference type="SUPFAM" id="SSF53681">
    <property type="entry name" value="Aspartate/glutamate racemase"/>
    <property type="match status" value="2"/>
</dbReference>
<evidence type="ECO:0000256" key="1">
    <source>
        <dbReference type="ARBA" id="ARBA00023235"/>
    </source>
</evidence>
<dbReference type="Proteomes" id="UP000019141">
    <property type="component" value="Unassembled WGS sequence"/>
</dbReference>
<dbReference type="Gene3D" id="3.40.50.1860">
    <property type="match status" value="2"/>
</dbReference>
<keyword evidence="3" id="KW-1185">Reference proteome</keyword>
<evidence type="ECO:0000313" key="3">
    <source>
        <dbReference type="Proteomes" id="UP000019141"/>
    </source>
</evidence>
<dbReference type="InterPro" id="IPR015942">
    <property type="entry name" value="Asp/Glu/hydantoin_racemase"/>
</dbReference>
<dbReference type="InterPro" id="IPR001920">
    <property type="entry name" value="Asp/Glu_race"/>
</dbReference>
<protein>
    <recommendedName>
        <fullName evidence="4">Aspartate racemase</fullName>
    </recommendedName>
</protein>